<dbReference type="Gene3D" id="3.40.630.190">
    <property type="entry name" value="LCP protein"/>
    <property type="match status" value="1"/>
</dbReference>
<organism evidence="5 6">
    <name type="scientific">Nocardioides soli</name>
    <dbReference type="NCBI Taxonomy" id="1036020"/>
    <lineage>
        <taxon>Bacteria</taxon>
        <taxon>Bacillati</taxon>
        <taxon>Actinomycetota</taxon>
        <taxon>Actinomycetes</taxon>
        <taxon>Propionibacteriales</taxon>
        <taxon>Nocardioidaceae</taxon>
        <taxon>Nocardioides</taxon>
    </lineage>
</organism>
<keyword evidence="3" id="KW-0812">Transmembrane</keyword>
<dbReference type="EMBL" id="JACHWR010000003">
    <property type="protein sequence ID" value="MBB3044724.1"/>
    <property type="molecule type" value="Genomic_DNA"/>
</dbReference>
<accession>A0A7W4VZQ9</accession>
<feature type="transmembrane region" description="Helical" evidence="3">
    <location>
        <begin position="40"/>
        <end position="60"/>
    </location>
</feature>
<dbReference type="PANTHER" id="PTHR33392">
    <property type="entry name" value="POLYISOPRENYL-TEICHOIC ACID--PEPTIDOGLYCAN TEICHOIC ACID TRANSFERASE TAGU"/>
    <property type="match status" value="1"/>
</dbReference>
<feature type="region of interest" description="Disordered" evidence="2">
    <location>
        <begin position="1"/>
        <end position="24"/>
    </location>
</feature>
<evidence type="ECO:0000313" key="6">
    <source>
        <dbReference type="Proteomes" id="UP000589626"/>
    </source>
</evidence>
<keyword evidence="6" id="KW-1185">Reference proteome</keyword>
<dbReference type="NCBIfam" id="TIGR00350">
    <property type="entry name" value="lytR_cpsA_psr"/>
    <property type="match status" value="1"/>
</dbReference>
<protein>
    <submittedName>
        <fullName evidence="5">LCP family protein required for cell wall assembly</fullName>
    </submittedName>
</protein>
<feature type="transmembrane region" description="Helical" evidence="3">
    <location>
        <begin position="105"/>
        <end position="125"/>
    </location>
</feature>
<feature type="compositionally biased region" description="Pro residues" evidence="2">
    <location>
        <begin position="7"/>
        <end position="17"/>
    </location>
</feature>
<evidence type="ECO:0000256" key="3">
    <source>
        <dbReference type="SAM" id="Phobius"/>
    </source>
</evidence>
<dbReference type="RefSeq" id="WP_183594679.1">
    <property type="nucleotide sequence ID" value="NZ_JACHWR010000003.1"/>
</dbReference>
<evidence type="ECO:0000313" key="5">
    <source>
        <dbReference type="EMBL" id="MBB3044724.1"/>
    </source>
</evidence>
<feature type="transmembrane region" description="Helical" evidence="3">
    <location>
        <begin position="137"/>
        <end position="157"/>
    </location>
</feature>
<evidence type="ECO:0000256" key="1">
    <source>
        <dbReference type="ARBA" id="ARBA00006068"/>
    </source>
</evidence>
<sequence length="494" mass="52950">MTVTAGPPAPAAQPSPRRPSGAAGRHRAVKVREFRRAKTLSGALGVTLLGAALPGAGYLWSRRRLGYVVLVPFLIGLAGAAYYVGDLHRAVDFAFDPGRLQVASVVLGVVLVAWVFVVATTYLMVRPLGMAILEKTLGVIVVALLCVLGTIPAVQAVRIAHSQADLVATVFDNEQTATAPKNVTKADPWAGRDRVNVVLLGGDGGVGRTGIRTDSVILLSMDTHSGKSVMFSLPRNMMNAQFPEDSPLHDVFPDGFRGEGDPGSWMLNAVYGQVPALYPNILGKSENEGADAVKQAVAGSLGTHVDYYVLINLLGFQQLVDAIGGVTVNINEPIAINGNTDAGIPPTGYLEPGPDQHLDGFHALWYSRGRWGSDDYQRMLRQRCMVSAIVDAADPLNVLRRYQDLAAAGKEILRTDVPRDLMPAFVDLALKVKEKKMRSIAFVSSDRFFSGDPDFEWMQSVVAKALGPKTKGGEKDDPGKAVKTENACGYHPVD</sequence>
<dbReference type="Pfam" id="PF03816">
    <property type="entry name" value="LytR_cpsA_psr"/>
    <property type="match status" value="1"/>
</dbReference>
<feature type="domain" description="Cell envelope-related transcriptional attenuator" evidence="4">
    <location>
        <begin position="212"/>
        <end position="391"/>
    </location>
</feature>
<dbReference type="AlphaFoldDB" id="A0A7W4VZQ9"/>
<dbReference type="InterPro" id="IPR050922">
    <property type="entry name" value="LytR/CpsA/Psr_CW_biosynth"/>
</dbReference>
<evidence type="ECO:0000256" key="2">
    <source>
        <dbReference type="SAM" id="MobiDB-lite"/>
    </source>
</evidence>
<feature type="transmembrane region" description="Helical" evidence="3">
    <location>
        <begin position="67"/>
        <end position="85"/>
    </location>
</feature>
<evidence type="ECO:0000259" key="4">
    <source>
        <dbReference type="Pfam" id="PF03816"/>
    </source>
</evidence>
<dbReference type="Proteomes" id="UP000589626">
    <property type="component" value="Unassembled WGS sequence"/>
</dbReference>
<dbReference type="InterPro" id="IPR004474">
    <property type="entry name" value="LytR_CpsA_psr"/>
</dbReference>
<comment type="similarity">
    <text evidence="1">Belongs to the LytR/CpsA/Psr (LCP) family.</text>
</comment>
<keyword evidence="3" id="KW-0472">Membrane</keyword>
<proteinExistence type="inferred from homology"/>
<dbReference type="PANTHER" id="PTHR33392:SF6">
    <property type="entry name" value="POLYISOPRENYL-TEICHOIC ACID--PEPTIDOGLYCAN TEICHOIC ACID TRANSFERASE TAGU"/>
    <property type="match status" value="1"/>
</dbReference>
<feature type="region of interest" description="Disordered" evidence="2">
    <location>
        <begin position="467"/>
        <end position="494"/>
    </location>
</feature>
<comment type="caution">
    <text evidence="5">The sequence shown here is derived from an EMBL/GenBank/DDBJ whole genome shotgun (WGS) entry which is preliminary data.</text>
</comment>
<keyword evidence="3" id="KW-1133">Transmembrane helix</keyword>
<name>A0A7W4VZQ9_9ACTN</name>
<gene>
    <name evidence="5" type="ORF">FHU40_004561</name>
</gene>
<feature type="compositionally biased region" description="Basic and acidic residues" evidence="2">
    <location>
        <begin position="471"/>
        <end position="483"/>
    </location>
</feature>
<reference evidence="5 6" key="1">
    <citation type="submission" date="2020-08" db="EMBL/GenBank/DDBJ databases">
        <title>Sequencing the genomes of 1000 actinobacteria strains.</title>
        <authorList>
            <person name="Klenk H.-P."/>
        </authorList>
    </citation>
    <scope>NUCLEOTIDE SEQUENCE [LARGE SCALE GENOMIC DNA]</scope>
    <source>
        <strain evidence="5 6">DSM 105498</strain>
    </source>
</reference>